<sequence>MPYTIHQQLAYNVWANEELAKTIDRVTEEQLVRPVLSSYPTLRETLLHIWEAQVIWPSRMQNKVMDKWPRLSFVGGKKEVMEALVTSAKDMQRFASEAGSEFLAEKMIYRNMRNMPYETVKEEILFHVVNHGSYHRGQAITIIRGLGITKIDNTDLITYLRISAGQQV</sequence>
<evidence type="ECO:0000313" key="4">
    <source>
        <dbReference type="Proteomes" id="UP001302349"/>
    </source>
</evidence>
<evidence type="ECO:0000256" key="1">
    <source>
        <dbReference type="ARBA" id="ARBA00008635"/>
    </source>
</evidence>
<dbReference type="InterPro" id="IPR034660">
    <property type="entry name" value="DinB/YfiT-like"/>
</dbReference>
<keyword evidence="2" id="KW-0479">Metal-binding</keyword>
<evidence type="ECO:0000256" key="2">
    <source>
        <dbReference type="ARBA" id="ARBA00022723"/>
    </source>
</evidence>
<dbReference type="RefSeq" id="WP_317487842.1">
    <property type="nucleotide sequence ID" value="NZ_CP136051.1"/>
</dbReference>
<dbReference type="PANTHER" id="PTHR37302:SF3">
    <property type="entry name" value="DAMAGE-INDUCIBLE PROTEIN DINB"/>
    <property type="match status" value="1"/>
</dbReference>
<name>A0ABZ0IKK6_9BACT</name>
<keyword evidence="4" id="KW-1185">Reference proteome</keyword>
<gene>
    <name evidence="3" type="ORF">RT717_18365</name>
</gene>
<dbReference type="Gene3D" id="1.20.120.450">
    <property type="entry name" value="dinb family like domain"/>
    <property type="match status" value="1"/>
</dbReference>
<reference evidence="3 4" key="1">
    <citation type="journal article" date="2023" name="Microbiol. Resour. Announc.">
        <title>Complete Genome Sequence of Imperialibacter roseus strain P4T.</title>
        <authorList>
            <person name="Tizabi D.R."/>
            <person name="Bachvaroff T."/>
            <person name="Hill R.T."/>
        </authorList>
    </citation>
    <scope>NUCLEOTIDE SEQUENCE [LARGE SCALE GENOMIC DNA]</scope>
    <source>
        <strain evidence="3 4">P4T</strain>
    </source>
</reference>
<dbReference type="SUPFAM" id="SSF109854">
    <property type="entry name" value="DinB/YfiT-like putative metalloenzymes"/>
    <property type="match status" value="1"/>
</dbReference>
<dbReference type="Proteomes" id="UP001302349">
    <property type="component" value="Chromosome"/>
</dbReference>
<dbReference type="EMBL" id="CP136051">
    <property type="protein sequence ID" value="WOK05049.1"/>
    <property type="molecule type" value="Genomic_DNA"/>
</dbReference>
<protein>
    <submittedName>
        <fullName evidence="3">DinB family protein</fullName>
    </submittedName>
</protein>
<dbReference type="Pfam" id="PF05163">
    <property type="entry name" value="DinB"/>
    <property type="match status" value="1"/>
</dbReference>
<organism evidence="3 4">
    <name type="scientific">Imperialibacter roseus</name>
    <dbReference type="NCBI Taxonomy" id="1324217"/>
    <lineage>
        <taxon>Bacteria</taxon>
        <taxon>Pseudomonadati</taxon>
        <taxon>Bacteroidota</taxon>
        <taxon>Cytophagia</taxon>
        <taxon>Cytophagales</taxon>
        <taxon>Flammeovirgaceae</taxon>
        <taxon>Imperialibacter</taxon>
    </lineage>
</organism>
<dbReference type="PANTHER" id="PTHR37302">
    <property type="entry name" value="SLR1116 PROTEIN"/>
    <property type="match status" value="1"/>
</dbReference>
<accession>A0ABZ0IKK6</accession>
<evidence type="ECO:0000313" key="3">
    <source>
        <dbReference type="EMBL" id="WOK05049.1"/>
    </source>
</evidence>
<comment type="similarity">
    <text evidence="1">Belongs to the DinB family.</text>
</comment>
<proteinExistence type="inferred from homology"/>
<dbReference type="InterPro" id="IPR007837">
    <property type="entry name" value="DinB"/>
</dbReference>